<keyword evidence="2" id="KW-1185">Reference proteome</keyword>
<reference evidence="1" key="1">
    <citation type="journal article" date="2022" name="Int. J. Mol. Sci.">
        <title>Draft Genome of Tanacetum Coccineum: Genomic Comparison of Closely Related Tanacetum-Family Plants.</title>
        <authorList>
            <person name="Yamashiro T."/>
            <person name="Shiraishi A."/>
            <person name="Nakayama K."/>
            <person name="Satake H."/>
        </authorList>
    </citation>
    <scope>NUCLEOTIDE SEQUENCE</scope>
</reference>
<reference evidence="1" key="2">
    <citation type="submission" date="2022-01" db="EMBL/GenBank/DDBJ databases">
        <authorList>
            <person name="Yamashiro T."/>
            <person name="Shiraishi A."/>
            <person name="Satake H."/>
            <person name="Nakayama K."/>
        </authorList>
    </citation>
    <scope>NUCLEOTIDE SEQUENCE</scope>
</reference>
<dbReference type="EMBL" id="BQNB010013814">
    <property type="protein sequence ID" value="GJT20561.1"/>
    <property type="molecule type" value="Genomic_DNA"/>
</dbReference>
<gene>
    <name evidence="1" type="ORF">Tco_0890498</name>
</gene>
<evidence type="ECO:0008006" key="3">
    <source>
        <dbReference type="Google" id="ProtNLM"/>
    </source>
</evidence>
<organism evidence="1 2">
    <name type="scientific">Tanacetum coccineum</name>
    <dbReference type="NCBI Taxonomy" id="301880"/>
    <lineage>
        <taxon>Eukaryota</taxon>
        <taxon>Viridiplantae</taxon>
        <taxon>Streptophyta</taxon>
        <taxon>Embryophyta</taxon>
        <taxon>Tracheophyta</taxon>
        <taxon>Spermatophyta</taxon>
        <taxon>Magnoliopsida</taxon>
        <taxon>eudicotyledons</taxon>
        <taxon>Gunneridae</taxon>
        <taxon>Pentapetalae</taxon>
        <taxon>asterids</taxon>
        <taxon>campanulids</taxon>
        <taxon>Asterales</taxon>
        <taxon>Asteraceae</taxon>
        <taxon>Asteroideae</taxon>
        <taxon>Anthemideae</taxon>
        <taxon>Anthemidinae</taxon>
        <taxon>Tanacetum</taxon>
    </lineage>
</organism>
<evidence type="ECO:0000313" key="1">
    <source>
        <dbReference type="EMBL" id="GJT20561.1"/>
    </source>
</evidence>
<dbReference type="PANTHER" id="PTHR33067">
    <property type="entry name" value="RNA-DIRECTED DNA POLYMERASE-RELATED"/>
    <property type="match status" value="1"/>
</dbReference>
<name>A0ABQ5C0M3_9ASTR</name>
<sequence>ILDGICLDKMKLDGEMKKEEKEVMIKIKGEALIEKEDPGAFVILIWLEGKINLNALADTGSNINVMPYHVYKELGREEVGVTTIIVKFLILDMSIDRDTPILVGRGFLYTCGSILKIIERITSTFDGLCHQTFRAAKVSLDTTESDSYDEVEYVIQRNKFGAPIYIPKPARKFKIVLISPERTSVLLENRHALQIFQENVLNQMGCGEAIDVTLAIKLFVAGTNEEFDEVCAADDLKTKKIIKFRLCGRDEHFNAQEYWLSISREENLSLSRSHASTIWNPFITRIAKRRNLLSDEVLNSLSALIYYRALDTTKLRDLIDYEGRLILEAPEPGVPRVAILRPPRASMQDLYAGVFEHMAEVYSVPLQGAYNPPGYDQQQYDQYYQQYPLQQPQQQPDDDDE</sequence>
<dbReference type="Proteomes" id="UP001151760">
    <property type="component" value="Unassembled WGS sequence"/>
</dbReference>
<dbReference type="PANTHER" id="PTHR33067:SF9">
    <property type="entry name" value="RNA-DIRECTED DNA POLYMERASE"/>
    <property type="match status" value="1"/>
</dbReference>
<proteinExistence type="predicted"/>
<feature type="non-terminal residue" evidence="1">
    <location>
        <position position="1"/>
    </location>
</feature>
<evidence type="ECO:0000313" key="2">
    <source>
        <dbReference type="Proteomes" id="UP001151760"/>
    </source>
</evidence>
<protein>
    <recommendedName>
        <fullName evidence="3">Peptidase A2 domain-containing protein</fullName>
    </recommendedName>
</protein>
<comment type="caution">
    <text evidence="1">The sequence shown here is derived from an EMBL/GenBank/DDBJ whole genome shotgun (WGS) entry which is preliminary data.</text>
</comment>
<accession>A0ABQ5C0M3</accession>